<gene>
    <name evidence="8" type="ORF">SLEP1_g858</name>
</gene>
<feature type="transmembrane region" description="Helical" evidence="6">
    <location>
        <begin position="209"/>
        <end position="229"/>
    </location>
</feature>
<feature type="transmembrane region" description="Helical" evidence="6">
    <location>
        <begin position="118"/>
        <end position="138"/>
    </location>
</feature>
<dbReference type="InterPro" id="IPR037185">
    <property type="entry name" value="EmrE-like"/>
</dbReference>
<keyword evidence="3 6" id="KW-0812">Transmembrane</keyword>
<keyword evidence="5 6" id="KW-0472">Membrane</keyword>
<evidence type="ECO:0000256" key="6">
    <source>
        <dbReference type="RuleBase" id="RU363077"/>
    </source>
</evidence>
<feature type="transmembrane region" description="Helical" evidence="6">
    <location>
        <begin position="12"/>
        <end position="34"/>
    </location>
</feature>
<comment type="similarity">
    <text evidence="2 6">Belongs to the drug/metabolite transporter (DMT) superfamily. Plant drug/metabolite exporter (P-DME) (TC 2.A.7.4) family.</text>
</comment>
<dbReference type="EMBL" id="BPVZ01000001">
    <property type="protein sequence ID" value="GKU86321.1"/>
    <property type="molecule type" value="Genomic_DNA"/>
</dbReference>
<feature type="transmembrane region" description="Helical" evidence="6">
    <location>
        <begin position="40"/>
        <end position="62"/>
    </location>
</feature>
<comment type="subcellular location">
    <subcellularLocation>
        <location evidence="1 6">Membrane</location>
        <topology evidence="1 6">Multi-pass membrane protein</topology>
    </subcellularLocation>
</comment>
<evidence type="ECO:0000256" key="1">
    <source>
        <dbReference type="ARBA" id="ARBA00004141"/>
    </source>
</evidence>
<dbReference type="InterPro" id="IPR000620">
    <property type="entry name" value="EamA_dom"/>
</dbReference>
<accession>A0AAV5HGM5</accession>
<evidence type="ECO:0000313" key="9">
    <source>
        <dbReference type="Proteomes" id="UP001054252"/>
    </source>
</evidence>
<organism evidence="8 9">
    <name type="scientific">Rubroshorea leprosula</name>
    <dbReference type="NCBI Taxonomy" id="152421"/>
    <lineage>
        <taxon>Eukaryota</taxon>
        <taxon>Viridiplantae</taxon>
        <taxon>Streptophyta</taxon>
        <taxon>Embryophyta</taxon>
        <taxon>Tracheophyta</taxon>
        <taxon>Spermatophyta</taxon>
        <taxon>Magnoliopsida</taxon>
        <taxon>eudicotyledons</taxon>
        <taxon>Gunneridae</taxon>
        <taxon>Pentapetalae</taxon>
        <taxon>rosids</taxon>
        <taxon>malvids</taxon>
        <taxon>Malvales</taxon>
        <taxon>Dipterocarpaceae</taxon>
        <taxon>Rubroshorea</taxon>
    </lineage>
</organism>
<evidence type="ECO:0000256" key="3">
    <source>
        <dbReference type="ARBA" id="ARBA00022692"/>
    </source>
</evidence>
<dbReference type="Proteomes" id="UP001054252">
    <property type="component" value="Unassembled WGS sequence"/>
</dbReference>
<feature type="transmembrane region" description="Helical" evidence="6">
    <location>
        <begin position="235"/>
        <end position="254"/>
    </location>
</feature>
<comment type="caution">
    <text evidence="8">The sequence shown here is derived from an EMBL/GenBank/DDBJ whole genome shotgun (WGS) entry which is preliminary data.</text>
</comment>
<keyword evidence="9" id="KW-1185">Reference proteome</keyword>
<dbReference type="GO" id="GO:0022857">
    <property type="term" value="F:transmembrane transporter activity"/>
    <property type="evidence" value="ECO:0007669"/>
    <property type="project" value="InterPro"/>
</dbReference>
<evidence type="ECO:0000256" key="2">
    <source>
        <dbReference type="ARBA" id="ARBA00007635"/>
    </source>
</evidence>
<dbReference type="SUPFAM" id="SSF103481">
    <property type="entry name" value="Multidrug resistance efflux transporter EmrE"/>
    <property type="match status" value="1"/>
</dbReference>
<feature type="domain" description="EamA" evidence="7">
    <location>
        <begin position="120"/>
        <end position="253"/>
    </location>
</feature>
<keyword evidence="4 6" id="KW-1133">Transmembrane helix</keyword>
<name>A0AAV5HGM5_9ROSI</name>
<evidence type="ECO:0000313" key="8">
    <source>
        <dbReference type="EMBL" id="GKU86321.1"/>
    </source>
</evidence>
<evidence type="ECO:0000256" key="5">
    <source>
        <dbReference type="ARBA" id="ARBA00023136"/>
    </source>
</evidence>
<dbReference type="PANTHER" id="PTHR31218">
    <property type="entry name" value="WAT1-RELATED PROTEIN"/>
    <property type="match status" value="1"/>
</dbReference>
<dbReference type="AlphaFoldDB" id="A0AAV5HGM5"/>
<dbReference type="InterPro" id="IPR030184">
    <property type="entry name" value="WAT1-related"/>
</dbReference>
<dbReference type="Pfam" id="PF00892">
    <property type="entry name" value="EamA"/>
    <property type="match status" value="1"/>
</dbReference>
<sequence>MRSKSINLSTEISFYASFDLMNNSIALTMNMYLASLRYTSTTFVTSMFNTIASLTFVIAIILRMEVVDARSSRGIAKILGTLISLAGVTTLTLYKGPALQSMKGALVHINRGSIHENWTRGSILAVVSCISWSLFYIMQAVTLKKYPAQLSLTAWMNCIGGAQSVVFAILLQHKLAAWSIRDEIEWQAIVCSGLTLVATLWCMKQKGPVFVTMFSPLGTVMAVFSTYFIVGEKLYTGSILGGAIVIIGLYLLLWGKERDQVFIKTQEQPLSPCNEPEITKTDTMTLTERVAP</sequence>
<reference evidence="8 9" key="1">
    <citation type="journal article" date="2021" name="Commun. Biol.">
        <title>The genome of Shorea leprosula (Dipterocarpaceae) highlights the ecological relevance of drought in aseasonal tropical rainforests.</title>
        <authorList>
            <person name="Ng K.K.S."/>
            <person name="Kobayashi M.J."/>
            <person name="Fawcett J.A."/>
            <person name="Hatakeyama M."/>
            <person name="Paape T."/>
            <person name="Ng C.H."/>
            <person name="Ang C.C."/>
            <person name="Tnah L.H."/>
            <person name="Lee C.T."/>
            <person name="Nishiyama T."/>
            <person name="Sese J."/>
            <person name="O'Brien M.J."/>
            <person name="Copetti D."/>
            <person name="Mohd Noor M.I."/>
            <person name="Ong R.C."/>
            <person name="Putra M."/>
            <person name="Sireger I.Z."/>
            <person name="Indrioko S."/>
            <person name="Kosugi Y."/>
            <person name="Izuno A."/>
            <person name="Isagi Y."/>
            <person name="Lee S.L."/>
            <person name="Shimizu K.K."/>
        </authorList>
    </citation>
    <scope>NUCLEOTIDE SEQUENCE [LARGE SCALE GENOMIC DNA]</scope>
    <source>
        <strain evidence="8">214</strain>
    </source>
</reference>
<evidence type="ECO:0000256" key="4">
    <source>
        <dbReference type="ARBA" id="ARBA00022989"/>
    </source>
</evidence>
<feature type="transmembrane region" description="Helical" evidence="6">
    <location>
        <begin position="184"/>
        <end position="202"/>
    </location>
</feature>
<feature type="transmembrane region" description="Helical" evidence="6">
    <location>
        <begin position="74"/>
        <end position="94"/>
    </location>
</feature>
<feature type="transmembrane region" description="Helical" evidence="6">
    <location>
        <begin position="150"/>
        <end position="172"/>
    </location>
</feature>
<evidence type="ECO:0000259" key="7">
    <source>
        <dbReference type="Pfam" id="PF00892"/>
    </source>
</evidence>
<proteinExistence type="inferred from homology"/>
<dbReference type="GO" id="GO:0016020">
    <property type="term" value="C:membrane"/>
    <property type="evidence" value="ECO:0007669"/>
    <property type="project" value="UniProtKB-SubCell"/>
</dbReference>
<protein>
    <recommendedName>
        <fullName evidence="6">WAT1-related protein</fullName>
    </recommendedName>
</protein>